<dbReference type="Proteomes" id="UP001371456">
    <property type="component" value="Unassembled WGS sequence"/>
</dbReference>
<dbReference type="AlphaFoldDB" id="A0AAN8TSP2"/>
<keyword evidence="2" id="KW-1185">Reference proteome</keyword>
<evidence type="ECO:0000313" key="2">
    <source>
        <dbReference type="Proteomes" id="UP001371456"/>
    </source>
</evidence>
<reference evidence="1 2" key="1">
    <citation type="submission" date="2024-02" db="EMBL/GenBank/DDBJ databases">
        <title>de novo genome assembly of Solanum bulbocastanum strain 11H21.</title>
        <authorList>
            <person name="Hosaka A.J."/>
        </authorList>
    </citation>
    <scope>NUCLEOTIDE SEQUENCE [LARGE SCALE GENOMIC DNA]</scope>
    <source>
        <tissue evidence="1">Young leaves</tissue>
    </source>
</reference>
<name>A0AAN8TSP2_SOLBU</name>
<comment type="caution">
    <text evidence="1">The sequence shown here is derived from an EMBL/GenBank/DDBJ whole genome shotgun (WGS) entry which is preliminary data.</text>
</comment>
<dbReference type="EMBL" id="JBANQN010000003">
    <property type="protein sequence ID" value="KAK6793908.1"/>
    <property type="molecule type" value="Genomic_DNA"/>
</dbReference>
<organism evidence="1 2">
    <name type="scientific">Solanum bulbocastanum</name>
    <name type="common">Wild potato</name>
    <dbReference type="NCBI Taxonomy" id="147425"/>
    <lineage>
        <taxon>Eukaryota</taxon>
        <taxon>Viridiplantae</taxon>
        <taxon>Streptophyta</taxon>
        <taxon>Embryophyta</taxon>
        <taxon>Tracheophyta</taxon>
        <taxon>Spermatophyta</taxon>
        <taxon>Magnoliopsida</taxon>
        <taxon>eudicotyledons</taxon>
        <taxon>Gunneridae</taxon>
        <taxon>Pentapetalae</taxon>
        <taxon>asterids</taxon>
        <taxon>lamiids</taxon>
        <taxon>Solanales</taxon>
        <taxon>Solanaceae</taxon>
        <taxon>Solanoideae</taxon>
        <taxon>Solaneae</taxon>
        <taxon>Solanum</taxon>
    </lineage>
</organism>
<accession>A0AAN8TSP2</accession>
<proteinExistence type="predicted"/>
<sequence>MEEIGLLFHLSFLKIRTEVKAIPHSWVNLQNLETLFIKIDHGIIMVLLPEILKLSKLKHVSIDMSSFFKKDVYYIIEAENSKLEDLIF</sequence>
<protein>
    <submittedName>
        <fullName evidence="1">Uncharacterized protein</fullName>
    </submittedName>
</protein>
<gene>
    <name evidence="1" type="ORF">RDI58_007361</name>
</gene>
<evidence type="ECO:0000313" key="1">
    <source>
        <dbReference type="EMBL" id="KAK6793908.1"/>
    </source>
</evidence>